<dbReference type="EMBL" id="KQ241778">
    <property type="protein sequence ID" value="KNC84230.1"/>
    <property type="molecule type" value="Genomic_DNA"/>
</dbReference>
<dbReference type="GeneID" id="25904035"/>
<organism evidence="2 3">
    <name type="scientific">Sphaeroforma arctica JP610</name>
    <dbReference type="NCBI Taxonomy" id="667725"/>
    <lineage>
        <taxon>Eukaryota</taxon>
        <taxon>Ichthyosporea</taxon>
        <taxon>Ichthyophonida</taxon>
        <taxon>Sphaeroforma</taxon>
    </lineage>
</organism>
<keyword evidence="1" id="KW-1133">Transmembrane helix</keyword>
<keyword evidence="1" id="KW-0472">Membrane</keyword>
<keyword evidence="3" id="KW-1185">Reference proteome</keyword>
<proteinExistence type="predicted"/>
<name>A0A0L0G5C3_9EUKA</name>
<reference evidence="2 3" key="1">
    <citation type="submission" date="2011-02" db="EMBL/GenBank/DDBJ databases">
        <title>The Genome Sequence of Sphaeroforma arctica JP610.</title>
        <authorList>
            <consortium name="The Broad Institute Genome Sequencing Platform"/>
            <person name="Russ C."/>
            <person name="Cuomo C."/>
            <person name="Young S.K."/>
            <person name="Zeng Q."/>
            <person name="Gargeya S."/>
            <person name="Alvarado L."/>
            <person name="Berlin A."/>
            <person name="Chapman S.B."/>
            <person name="Chen Z."/>
            <person name="Freedman E."/>
            <person name="Gellesch M."/>
            <person name="Goldberg J."/>
            <person name="Griggs A."/>
            <person name="Gujja S."/>
            <person name="Heilman E."/>
            <person name="Heiman D."/>
            <person name="Howarth C."/>
            <person name="Mehta T."/>
            <person name="Neiman D."/>
            <person name="Pearson M."/>
            <person name="Roberts A."/>
            <person name="Saif S."/>
            <person name="Shea T."/>
            <person name="Shenoy N."/>
            <person name="Sisk P."/>
            <person name="Stolte C."/>
            <person name="Sykes S."/>
            <person name="White J."/>
            <person name="Yandava C."/>
            <person name="Burger G."/>
            <person name="Gray M.W."/>
            <person name="Holland P.W.H."/>
            <person name="King N."/>
            <person name="Lang F.B.F."/>
            <person name="Roger A.J."/>
            <person name="Ruiz-Trillo I."/>
            <person name="Haas B."/>
            <person name="Nusbaum C."/>
            <person name="Birren B."/>
        </authorList>
    </citation>
    <scope>NUCLEOTIDE SEQUENCE [LARGE SCALE GENOMIC DNA]</scope>
    <source>
        <strain evidence="2 3">JP610</strain>
    </source>
</reference>
<evidence type="ECO:0000313" key="2">
    <source>
        <dbReference type="EMBL" id="KNC84230.1"/>
    </source>
</evidence>
<feature type="transmembrane region" description="Helical" evidence="1">
    <location>
        <begin position="20"/>
        <end position="37"/>
    </location>
</feature>
<sequence length="102" mass="11208">MTKAIGTRWTHSLSRQAKNIATAIFVLFTVNLVYGNYSTYGVGVRSSSLLELSRRTGLPVSGDTYDDRSASQDDVLFSFAGHSSYLPAQLLQKHASEFNTSE</sequence>
<gene>
    <name evidence="2" type="ORF">SARC_03531</name>
</gene>
<dbReference type="RefSeq" id="XP_014158132.1">
    <property type="nucleotide sequence ID" value="XM_014302657.1"/>
</dbReference>
<protein>
    <submittedName>
        <fullName evidence="2">Uncharacterized protein</fullName>
    </submittedName>
</protein>
<evidence type="ECO:0000313" key="3">
    <source>
        <dbReference type="Proteomes" id="UP000054560"/>
    </source>
</evidence>
<dbReference type="AlphaFoldDB" id="A0A0L0G5C3"/>
<dbReference type="Proteomes" id="UP000054560">
    <property type="component" value="Unassembled WGS sequence"/>
</dbReference>
<keyword evidence="1" id="KW-0812">Transmembrane</keyword>
<accession>A0A0L0G5C3</accession>
<evidence type="ECO:0000256" key="1">
    <source>
        <dbReference type="SAM" id="Phobius"/>
    </source>
</evidence>